<reference evidence="2 3" key="1">
    <citation type="submission" date="2013-12" db="EMBL/GenBank/DDBJ databases">
        <title>Draft genome of the parsitic nematode Ancylostoma duodenale.</title>
        <authorList>
            <person name="Mitreva M."/>
        </authorList>
    </citation>
    <scope>NUCLEOTIDE SEQUENCE [LARGE SCALE GENOMIC DNA]</scope>
    <source>
        <strain evidence="2 3">Zhejiang</strain>
    </source>
</reference>
<name>A0A0C2GNS4_9BILA</name>
<sequence>MLFVSLEWTESIRRLWHARGTNGKTAGARSGYPKINGSQGDQGDLSVKPTIQRQHTTGLSSWKTSRRDARLSVSLERKESIKRLCHARGTNESISGAGAVYPKVNGSQDKFVEGLPSKEITKVEYDEGLNEVVEIGSCVEIYTDVSLIPPFERIKWEYL</sequence>
<feature type="region of interest" description="Disordered" evidence="1">
    <location>
        <begin position="22"/>
        <end position="49"/>
    </location>
</feature>
<proteinExistence type="predicted"/>
<protein>
    <submittedName>
        <fullName evidence="2">Uncharacterized protein</fullName>
    </submittedName>
</protein>
<dbReference type="EMBL" id="KN732867">
    <property type="protein sequence ID" value="KIH58646.1"/>
    <property type="molecule type" value="Genomic_DNA"/>
</dbReference>
<gene>
    <name evidence="2" type="ORF">ANCDUO_11143</name>
</gene>
<keyword evidence="3" id="KW-1185">Reference proteome</keyword>
<evidence type="ECO:0000256" key="1">
    <source>
        <dbReference type="SAM" id="MobiDB-lite"/>
    </source>
</evidence>
<dbReference type="AlphaFoldDB" id="A0A0C2GNS4"/>
<dbReference type="Proteomes" id="UP000054047">
    <property type="component" value="Unassembled WGS sequence"/>
</dbReference>
<evidence type="ECO:0000313" key="2">
    <source>
        <dbReference type="EMBL" id="KIH58646.1"/>
    </source>
</evidence>
<evidence type="ECO:0000313" key="3">
    <source>
        <dbReference type="Proteomes" id="UP000054047"/>
    </source>
</evidence>
<organism evidence="2 3">
    <name type="scientific">Ancylostoma duodenale</name>
    <dbReference type="NCBI Taxonomy" id="51022"/>
    <lineage>
        <taxon>Eukaryota</taxon>
        <taxon>Metazoa</taxon>
        <taxon>Ecdysozoa</taxon>
        <taxon>Nematoda</taxon>
        <taxon>Chromadorea</taxon>
        <taxon>Rhabditida</taxon>
        <taxon>Rhabditina</taxon>
        <taxon>Rhabditomorpha</taxon>
        <taxon>Strongyloidea</taxon>
        <taxon>Ancylostomatidae</taxon>
        <taxon>Ancylostomatinae</taxon>
        <taxon>Ancylostoma</taxon>
    </lineage>
</organism>
<accession>A0A0C2GNS4</accession>